<dbReference type="SMART" id="SM00173">
    <property type="entry name" value="RAS"/>
    <property type="match status" value="1"/>
</dbReference>
<dbReference type="EMBL" id="GFXV01006498">
    <property type="protein sequence ID" value="MBW18303.1"/>
    <property type="molecule type" value="Transcribed_RNA"/>
</dbReference>
<dbReference type="FunFam" id="3.40.50.300:FF:000360">
    <property type="entry name" value="RAB9B, member RAS oncogene family"/>
    <property type="match status" value="1"/>
</dbReference>
<evidence type="ECO:0000256" key="16">
    <source>
        <dbReference type="ARBA" id="ARBA00023329"/>
    </source>
</evidence>
<dbReference type="PANTHER" id="PTHR47981:SF1">
    <property type="entry name" value="RE17845P"/>
    <property type="match status" value="1"/>
</dbReference>
<keyword evidence="16" id="KW-0968">Cytoplasmic vesicle</keyword>
<dbReference type="PANTHER" id="PTHR47981">
    <property type="entry name" value="RAB FAMILY"/>
    <property type="match status" value="1"/>
</dbReference>
<evidence type="ECO:0000256" key="4">
    <source>
        <dbReference type="ARBA" id="ARBA00006270"/>
    </source>
</evidence>
<dbReference type="NCBIfam" id="TIGR00231">
    <property type="entry name" value="small_GTP"/>
    <property type="match status" value="1"/>
</dbReference>
<keyword evidence="15" id="KW-0636">Prenylation</keyword>
<dbReference type="GO" id="GO:0042147">
    <property type="term" value="P:retrograde transport, endosome to Golgi"/>
    <property type="evidence" value="ECO:0007669"/>
    <property type="project" value="TreeGrafter"/>
</dbReference>
<evidence type="ECO:0000256" key="5">
    <source>
        <dbReference type="ARBA" id="ARBA00011984"/>
    </source>
</evidence>
<dbReference type="Pfam" id="PF00071">
    <property type="entry name" value="Ras"/>
    <property type="match status" value="1"/>
</dbReference>
<dbReference type="GO" id="GO:0003925">
    <property type="term" value="F:G protein activity"/>
    <property type="evidence" value="ECO:0007669"/>
    <property type="project" value="UniProtKB-EC"/>
</dbReference>
<accession>A0A2H8TVH8</accession>
<dbReference type="EC" id="3.6.5.2" evidence="5"/>
<evidence type="ECO:0000256" key="15">
    <source>
        <dbReference type="ARBA" id="ARBA00023289"/>
    </source>
</evidence>
<comment type="catalytic activity">
    <reaction evidence="17">
        <text>GTP + H2O = GDP + phosphate + H(+)</text>
        <dbReference type="Rhea" id="RHEA:19669"/>
        <dbReference type="ChEBI" id="CHEBI:15377"/>
        <dbReference type="ChEBI" id="CHEBI:15378"/>
        <dbReference type="ChEBI" id="CHEBI:37565"/>
        <dbReference type="ChEBI" id="CHEBI:43474"/>
        <dbReference type="ChEBI" id="CHEBI:58189"/>
        <dbReference type="EC" id="3.6.5.2"/>
    </reaction>
    <physiologicalReaction direction="left-to-right" evidence="17">
        <dbReference type="Rhea" id="RHEA:19670"/>
    </physiologicalReaction>
</comment>
<comment type="cofactor">
    <cofactor evidence="1">
        <name>Mg(2+)</name>
        <dbReference type="ChEBI" id="CHEBI:18420"/>
    </cofactor>
</comment>
<dbReference type="InterPro" id="IPR027417">
    <property type="entry name" value="P-loop_NTPase"/>
</dbReference>
<evidence type="ECO:0000256" key="17">
    <source>
        <dbReference type="ARBA" id="ARBA00047660"/>
    </source>
</evidence>
<dbReference type="InterPro" id="IPR001806">
    <property type="entry name" value="Small_GTPase"/>
</dbReference>
<keyword evidence="6" id="KW-0813">Transport</keyword>
<evidence type="ECO:0000256" key="14">
    <source>
        <dbReference type="ARBA" id="ARBA00023288"/>
    </source>
</evidence>
<keyword evidence="8" id="KW-0597">Phosphoprotein</keyword>
<keyword evidence="11" id="KW-0653">Protein transport</keyword>
<dbReference type="PRINTS" id="PR00449">
    <property type="entry name" value="RASTRNSFRMNG"/>
</dbReference>
<dbReference type="SMART" id="SM00174">
    <property type="entry name" value="RHO"/>
    <property type="match status" value="1"/>
</dbReference>
<keyword evidence="14" id="KW-0449">Lipoprotein</keyword>
<evidence type="ECO:0000256" key="8">
    <source>
        <dbReference type="ARBA" id="ARBA00022553"/>
    </source>
</evidence>
<dbReference type="PROSITE" id="PS51419">
    <property type="entry name" value="RAB"/>
    <property type="match status" value="1"/>
</dbReference>
<evidence type="ECO:0000256" key="7">
    <source>
        <dbReference type="ARBA" id="ARBA00022475"/>
    </source>
</evidence>
<name>A0A2H8TVH8_9HEMI</name>
<dbReference type="InterPro" id="IPR005225">
    <property type="entry name" value="Small_GTP-bd"/>
</dbReference>
<evidence type="ECO:0000256" key="3">
    <source>
        <dbReference type="ARBA" id="ARBA00004616"/>
    </source>
</evidence>
<dbReference type="GO" id="GO:0015031">
    <property type="term" value="P:protein transport"/>
    <property type="evidence" value="ECO:0007669"/>
    <property type="project" value="UniProtKB-KW"/>
</dbReference>
<keyword evidence="9" id="KW-0547">Nucleotide-binding</keyword>
<keyword evidence="13" id="KW-0472">Membrane</keyword>
<dbReference type="GO" id="GO:0005829">
    <property type="term" value="C:cytosol"/>
    <property type="evidence" value="ECO:0007669"/>
    <property type="project" value="GOC"/>
</dbReference>
<dbReference type="Gene3D" id="3.40.50.300">
    <property type="entry name" value="P-loop containing nucleotide triphosphate hydrolases"/>
    <property type="match status" value="1"/>
</dbReference>
<reference evidence="18" key="1">
    <citation type="submission" date="2017-10" db="EMBL/GenBank/DDBJ databases">
        <title>Transcriptome Assembly of Sugarcane Aphid Adults.</title>
        <authorList>
            <person name="Scully E.D."/>
            <person name="Palmer N.A."/>
            <person name="Geib S.M."/>
            <person name="Sarath G."/>
            <person name="Sattler S.E."/>
        </authorList>
    </citation>
    <scope>NUCLEOTIDE SEQUENCE</scope>
    <source>
        <tissue evidence="18">Whole body</tissue>
    </source>
</reference>
<dbReference type="PROSITE" id="PS51421">
    <property type="entry name" value="RAS"/>
    <property type="match status" value="1"/>
</dbReference>
<dbReference type="GO" id="GO:0005886">
    <property type="term" value="C:plasma membrane"/>
    <property type="evidence" value="ECO:0007669"/>
    <property type="project" value="UniProtKB-SubCell"/>
</dbReference>
<organism evidence="18">
    <name type="scientific">Melanaphis sacchari</name>
    <dbReference type="NCBI Taxonomy" id="742174"/>
    <lineage>
        <taxon>Eukaryota</taxon>
        <taxon>Metazoa</taxon>
        <taxon>Ecdysozoa</taxon>
        <taxon>Arthropoda</taxon>
        <taxon>Hexapoda</taxon>
        <taxon>Insecta</taxon>
        <taxon>Pterygota</taxon>
        <taxon>Neoptera</taxon>
        <taxon>Paraneoptera</taxon>
        <taxon>Hemiptera</taxon>
        <taxon>Sternorrhyncha</taxon>
        <taxon>Aphidomorpha</taxon>
        <taxon>Aphidoidea</taxon>
        <taxon>Aphididae</taxon>
        <taxon>Aphidini</taxon>
        <taxon>Melanaphis</taxon>
    </lineage>
</organism>
<dbReference type="AlphaFoldDB" id="A0A2H8TVH8"/>
<dbReference type="SUPFAM" id="SSF52540">
    <property type="entry name" value="P-loop containing nucleoside triphosphate hydrolases"/>
    <property type="match status" value="1"/>
</dbReference>
<dbReference type="GO" id="GO:0005525">
    <property type="term" value="F:GTP binding"/>
    <property type="evidence" value="ECO:0007669"/>
    <property type="project" value="UniProtKB-KW"/>
</dbReference>
<dbReference type="OrthoDB" id="1436450at2759"/>
<dbReference type="GO" id="GO:0005764">
    <property type="term" value="C:lysosome"/>
    <property type="evidence" value="ECO:0007669"/>
    <property type="project" value="TreeGrafter"/>
</dbReference>
<keyword evidence="7" id="KW-1003">Cell membrane</keyword>
<protein>
    <recommendedName>
        <fullName evidence="5">small monomeric GTPase</fullName>
        <ecNumber evidence="5">3.6.5.2</ecNumber>
    </recommendedName>
</protein>
<dbReference type="SMART" id="SM00176">
    <property type="entry name" value="RAN"/>
    <property type="match status" value="1"/>
</dbReference>
<evidence type="ECO:0000256" key="2">
    <source>
        <dbReference type="ARBA" id="ARBA00004193"/>
    </source>
</evidence>
<evidence type="ECO:0000256" key="11">
    <source>
        <dbReference type="ARBA" id="ARBA00022927"/>
    </source>
</evidence>
<gene>
    <name evidence="18" type="primary">Rab9b</name>
</gene>
<evidence type="ECO:0000256" key="10">
    <source>
        <dbReference type="ARBA" id="ARBA00022801"/>
    </source>
</evidence>
<comment type="similarity">
    <text evidence="4">Belongs to the small GTPase superfamily. Rab family.</text>
</comment>
<comment type="subcellular location">
    <subcellularLocation>
        <location evidence="2">Cell membrane</location>
        <topology evidence="2">Lipid-anchor</topology>
    </subcellularLocation>
    <subcellularLocation>
        <location evidence="3">Cytoplasmic vesicle</location>
        <location evidence="3">Phagosome membrane</location>
        <topology evidence="3">Lipid-anchor</topology>
        <orientation evidence="3">Cytoplasmic side</orientation>
    </subcellularLocation>
</comment>
<sequence length="217" mass="24515">MKEKTILVKQNPILKVVILGNSNVGKSCLMNRFVSNSFSDHTLHTLGVEFLQKDLDVNGIVYTLQIWDTAGQERFRTLRTPFYRGTDICLLTFAVDDIQSFKTVDSWKKEFLQYSRTTDVNFPFIVVATKVDLQDRVISKDEADKWCSEYLSAPYVETSSKTDMNIETAFTLAVEVWASTERPSELKISHTNLVKLSRPINGSAACPTAEIVSPKCC</sequence>
<evidence type="ECO:0000256" key="13">
    <source>
        <dbReference type="ARBA" id="ARBA00023136"/>
    </source>
</evidence>
<keyword evidence="10" id="KW-0378">Hydrolase</keyword>
<keyword evidence="12" id="KW-0342">GTP-binding</keyword>
<dbReference type="GO" id="GO:0005770">
    <property type="term" value="C:late endosome"/>
    <property type="evidence" value="ECO:0007669"/>
    <property type="project" value="TreeGrafter"/>
</dbReference>
<evidence type="ECO:0000256" key="6">
    <source>
        <dbReference type="ARBA" id="ARBA00022448"/>
    </source>
</evidence>
<evidence type="ECO:0000256" key="9">
    <source>
        <dbReference type="ARBA" id="ARBA00022741"/>
    </source>
</evidence>
<evidence type="ECO:0000313" key="18">
    <source>
        <dbReference type="EMBL" id="MBW18303.1"/>
    </source>
</evidence>
<dbReference type="GO" id="GO:0030670">
    <property type="term" value="C:phagocytic vesicle membrane"/>
    <property type="evidence" value="ECO:0007669"/>
    <property type="project" value="UniProtKB-SubCell"/>
</dbReference>
<dbReference type="SMART" id="SM00175">
    <property type="entry name" value="RAB"/>
    <property type="match status" value="1"/>
</dbReference>
<evidence type="ECO:0000256" key="12">
    <source>
        <dbReference type="ARBA" id="ARBA00023134"/>
    </source>
</evidence>
<dbReference type="PROSITE" id="PS51420">
    <property type="entry name" value="RHO"/>
    <property type="match status" value="1"/>
</dbReference>
<proteinExistence type="inferred from homology"/>
<evidence type="ECO:0000256" key="1">
    <source>
        <dbReference type="ARBA" id="ARBA00001946"/>
    </source>
</evidence>